<sequence>MDAIEQLQRSLNILQNNVSTFLIGAVTLHDYEPIEEKIQDLRDSLKCLSSRLQMLQVKLNLHESLNEVLENDAGDVQQLNDKLSDSIINDNVSKFCIYSKAVQDSFFASSDDSDAETNNHMKAIMKQLFITNDKMLALQDDIEKLSHKEIEIKYDYVSAIFEFRTFLEDQEKIRNKRLEALNPGVTAHEERLKELVFKINLMKRLIMNFISAASADIKVLPELDEMIKKHRDLVSIDTIKEMIQNQNNYRED</sequence>
<dbReference type="AlphaFoldDB" id="A0AA39F3E5"/>
<reference evidence="2" key="1">
    <citation type="journal article" date="2023" name="bioRxiv">
        <title>Scaffold-level genome assemblies of two parasitoid biocontrol wasps reveal the parthenogenesis mechanism and an associated novel virus.</title>
        <authorList>
            <person name="Inwood S."/>
            <person name="Skelly J."/>
            <person name="Guhlin J."/>
            <person name="Harrop T."/>
            <person name="Goldson S."/>
            <person name="Dearden P."/>
        </authorList>
    </citation>
    <scope>NUCLEOTIDE SEQUENCE</scope>
    <source>
        <strain evidence="2">Lincoln</strain>
        <tissue evidence="2">Whole body</tissue>
    </source>
</reference>
<feature type="coiled-coil region" evidence="1">
    <location>
        <begin position="38"/>
        <end position="72"/>
    </location>
</feature>
<proteinExistence type="predicted"/>
<evidence type="ECO:0000313" key="3">
    <source>
        <dbReference type="Proteomes" id="UP001168972"/>
    </source>
</evidence>
<protein>
    <submittedName>
        <fullName evidence="2">Uncharacterized protein</fullName>
    </submittedName>
</protein>
<keyword evidence="1" id="KW-0175">Coiled coil</keyword>
<keyword evidence="3" id="KW-1185">Reference proteome</keyword>
<dbReference type="EMBL" id="JAQQBR010001834">
    <property type="protein sequence ID" value="KAK0162210.1"/>
    <property type="molecule type" value="Genomic_DNA"/>
</dbReference>
<evidence type="ECO:0000256" key="1">
    <source>
        <dbReference type="SAM" id="Coils"/>
    </source>
</evidence>
<gene>
    <name evidence="2" type="ORF">PV327_008564</name>
</gene>
<comment type="caution">
    <text evidence="2">The sequence shown here is derived from an EMBL/GenBank/DDBJ whole genome shotgun (WGS) entry which is preliminary data.</text>
</comment>
<reference evidence="2" key="2">
    <citation type="submission" date="2023-03" db="EMBL/GenBank/DDBJ databases">
        <authorList>
            <person name="Inwood S.N."/>
            <person name="Skelly J.G."/>
            <person name="Guhlin J."/>
            <person name="Harrop T.W.R."/>
            <person name="Goldson S.G."/>
            <person name="Dearden P.K."/>
        </authorList>
    </citation>
    <scope>NUCLEOTIDE SEQUENCE</scope>
    <source>
        <strain evidence="2">Lincoln</strain>
        <tissue evidence="2">Whole body</tissue>
    </source>
</reference>
<name>A0AA39F3E5_MICHY</name>
<organism evidence="2 3">
    <name type="scientific">Microctonus hyperodae</name>
    <name type="common">Parasitoid wasp</name>
    <dbReference type="NCBI Taxonomy" id="165561"/>
    <lineage>
        <taxon>Eukaryota</taxon>
        <taxon>Metazoa</taxon>
        <taxon>Ecdysozoa</taxon>
        <taxon>Arthropoda</taxon>
        <taxon>Hexapoda</taxon>
        <taxon>Insecta</taxon>
        <taxon>Pterygota</taxon>
        <taxon>Neoptera</taxon>
        <taxon>Endopterygota</taxon>
        <taxon>Hymenoptera</taxon>
        <taxon>Apocrita</taxon>
        <taxon>Ichneumonoidea</taxon>
        <taxon>Braconidae</taxon>
        <taxon>Euphorinae</taxon>
        <taxon>Microctonus</taxon>
    </lineage>
</organism>
<evidence type="ECO:0000313" key="2">
    <source>
        <dbReference type="EMBL" id="KAK0162210.1"/>
    </source>
</evidence>
<dbReference type="Proteomes" id="UP001168972">
    <property type="component" value="Unassembled WGS sequence"/>
</dbReference>
<accession>A0AA39F3E5</accession>